<evidence type="ECO:0008006" key="4">
    <source>
        <dbReference type="Google" id="ProtNLM"/>
    </source>
</evidence>
<keyword evidence="3" id="KW-1185">Reference proteome</keyword>
<evidence type="ECO:0000313" key="3">
    <source>
        <dbReference type="Proteomes" id="UP000256838"/>
    </source>
</evidence>
<feature type="region of interest" description="Disordered" evidence="1">
    <location>
        <begin position="1"/>
        <end position="24"/>
    </location>
</feature>
<dbReference type="RefSeq" id="WP_115533214.1">
    <property type="nucleotide sequence ID" value="NZ_QRGA01000005.1"/>
</dbReference>
<gene>
    <name evidence="2" type="ORF">DWV00_08960</name>
</gene>
<proteinExistence type="predicted"/>
<dbReference type="AlphaFoldDB" id="A0A3D8K262"/>
<dbReference type="Proteomes" id="UP000256838">
    <property type="component" value="Unassembled WGS sequence"/>
</dbReference>
<evidence type="ECO:0000256" key="1">
    <source>
        <dbReference type="SAM" id="MobiDB-lite"/>
    </source>
</evidence>
<sequence length="506" mass="50555">MYQTDQPTAASALPTPSPAEAQGYFTGGNPVTGLAATVVDADFLNMVMMELINVVTASGQTPSKTTYNQVALAIKRLVQSQVVLTDTGVADTYSATNNPPLTAGTWTNGVVQKIAVAHTNNGPSTYAPDGLAGIPIYGLGLQALQGNEMFAGGIASLVKQTIAGVNGGNPICVLLECAGGGQQVPPATASQHAVQMSQAAGIVGSMRNARMSVNGAAAAATFLADEIIVQTALGGVRYCLPLFNQTANLGASGVGGMDTGTAPASGYVALYAIYNPQAALFTGSIAGTTLTVSSVGAGAIAVGQYVQGASPGTTITALGTGTGGAGTYTVSISQAVASGSFATGAAALLATNATTAAAPNVYGGANMPAGYTASALVSVWPTNASKQFMAGTQRDRKIEFPSVLALSTSTSAASFTLFGTSTVPPNAVEAAGNIEAISSVNSGMSLSIASDANGSGQKEASGYVTAPYGLIGPWRCLITQSQSLYYETTNSAGTPTFSVTTSEYSF</sequence>
<reference evidence="2 3" key="1">
    <citation type="submission" date="2018-08" db="EMBL/GenBank/DDBJ databases">
        <title>Paraburkholderia sp. DHOM06 isolated from forest soil.</title>
        <authorList>
            <person name="Gao Z.-H."/>
            <person name="Qiu L.-H."/>
        </authorList>
    </citation>
    <scope>NUCLEOTIDE SEQUENCE [LARGE SCALE GENOMIC DNA]</scope>
    <source>
        <strain evidence="2 3">DHOM06</strain>
    </source>
</reference>
<organism evidence="2 3">
    <name type="scientific">Trinickia dinghuensis</name>
    <dbReference type="NCBI Taxonomy" id="2291023"/>
    <lineage>
        <taxon>Bacteria</taxon>
        <taxon>Pseudomonadati</taxon>
        <taxon>Pseudomonadota</taxon>
        <taxon>Betaproteobacteria</taxon>
        <taxon>Burkholderiales</taxon>
        <taxon>Burkholderiaceae</taxon>
        <taxon>Trinickia</taxon>
    </lineage>
</organism>
<comment type="caution">
    <text evidence="2">The sequence shown here is derived from an EMBL/GenBank/DDBJ whole genome shotgun (WGS) entry which is preliminary data.</text>
</comment>
<dbReference type="EMBL" id="QRGA01000005">
    <property type="protein sequence ID" value="RDU99240.1"/>
    <property type="molecule type" value="Genomic_DNA"/>
</dbReference>
<name>A0A3D8K262_9BURK</name>
<accession>A0A3D8K262</accession>
<protein>
    <recommendedName>
        <fullName evidence="4">Phage tail protein</fullName>
    </recommendedName>
</protein>
<evidence type="ECO:0000313" key="2">
    <source>
        <dbReference type="EMBL" id="RDU99240.1"/>
    </source>
</evidence>
<dbReference type="OrthoDB" id="6481168at2"/>